<dbReference type="Gene3D" id="3.40.50.150">
    <property type="entry name" value="Vaccinia Virus protein VP39"/>
    <property type="match status" value="1"/>
</dbReference>
<organism evidence="12 13">
    <name type="scientific">Brassica rapa subsp. trilocularis</name>
    <dbReference type="NCBI Taxonomy" id="1813537"/>
    <lineage>
        <taxon>Eukaryota</taxon>
        <taxon>Viridiplantae</taxon>
        <taxon>Streptophyta</taxon>
        <taxon>Embryophyta</taxon>
        <taxon>Tracheophyta</taxon>
        <taxon>Spermatophyta</taxon>
        <taxon>Magnoliopsida</taxon>
        <taxon>eudicotyledons</taxon>
        <taxon>Gunneridae</taxon>
        <taxon>Pentapetalae</taxon>
        <taxon>rosids</taxon>
        <taxon>malvids</taxon>
        <taxon>Brassicales</taxon>
        <taxon>Brassicaceae</taxon>
        <taxon>Brassiceae</taxon>
        <taxon>Brassica</taxon>
    </lineage>
</organism>
<keyword evidence="10" id="KW-0460">Magnesium</keyword>
<evidence type="ECO:0000313" key="13">
    <source>
        <dbReference type="Proteomes" id="UP000823674"/>
    </source>
</evidence>
<keyword evidence="3" id="KW-0713">Self-incompatibility</keyword>
<evidence type="ECO:0000256" key="5">
    <source>
        <dbReference type="ARBA" id="ARBA00022603"/>
    </source>
</evidence>
<evidence type="ECO:0000256" key="8">
    <source>
        <dbReference type="ARBA" id="ARBA00022723"/>
    </source>
</evidence>
<dbReference type="InterPro" id="IPR010264">
    <property type="entry name" value="Self-incomp_S1"/>
</dbReference>
<evidence type="ECO:0000256" key="7">
    <source>
        <dbReference type="ARBA" id="ARBA00022691"/>
    </source>
</evidence>
<comment type="similarity">
    <text evidence="2">Belongs to the plant self-incompatibility (S1) protein family.</text>
</comment>
<keyword evidence="5" id="KW-0489">Methyltransferase</keyword>
<feature type="chain" id="PRO_5045278665" description="S-adenosyl-L-methionine-dependent methyltransferases superfamily protein" evidence="11">
    <location>
        <begin position="21"/>
        <end position="610"/>
    </location>
</feature>
<keyword evidence="4" id="KW-0964">Secreted</keyword>
<dbReference type="EMBL" id="JADBGQ010000003">
    <property type="protein sequence ID" value="KAG5402780.1"/>
    <property type="molecule type" value="Genomic_DNA"/>
</dbReference>
<evidence type="ECO:0000256" key="2">
    <source>
        <dbReference type="ARBA" id="ARBA00005581"/>
    </source>
</evidence>
<keyword evidence="13" id="KW-1185">Reference proteome</keyword>
<comment type="subcellular location">
    <subcellularLocation>
        <location evidence="1">Secreted</location>
    </subcellularLocation>
</comment>
<proteinExistence type="inferred from homology"/>
<dbReference type="PANTHER" id="PTHR31009">
    <property type="entry name" value="S-ADENOSYL-L-METHIONINE:CARBOXYL METHYLTRANSFERASE FAMILY PROTEIN"/>
    <property type="match status" value="1"/>
</dbReference>
<evidence type="ECO:0000256" key="10">
    <source>
        <dbReference type="ARBA" id="ARBA00022842"/>
    </source>
</evidence>
<dbReference type="InterPro" id="IPR005299">
    <property type="entry name" value="MeTrfase_7"/>
</dbReference>
<sequence>MNNLFIFLILFSLCIEHTIGGEIKLVLVNELHNKVLAIRCKSKNDNLGDHDLRVGQSKRFEFSDNVWKTTLFWCNMWQAPSYRVHQRFDAYRSKWKRHLDPTYFWIAREDGVYFREDELYESKAIISNQFEHNKPVKVSCDNGDDEKIVKTGEVYEFTFGDNKIGTARYSCKMDRGSNIRGGKAREASFKWIAKEDVIYFSPMRNISDYKTKNESSSGDEERSSKYSFVSALCMSGGEGDNSYSTNSLLQRRALAKAKPVLVKNIKELMMDLNFPKYIKVADLGCSSGQNTFLAMSEIINTINVFCQKWNQNLPEIDCCLNDLPNNDFNTTFKLINSFKEKNFTSKVPYFVSGVPGSFYSRLFPRKSLHLVHSSYGLHWLSKVPEGLEKNKMSVYITASSPLSAYKAYLKQFQRDFTTFLKLRSEEMVSNGRMVLTFIGRNNMDNPLHRDCCHFWTLLSKSLHDLVIEGLVSASMVDSFYMPFYDPSKEEVKEIVGKEGSFEIKDLEAHEYDLGHCNQDQSKRSKSGQNEANYIRAVSEPLLVAHFGNAIINRLFGKFAHHVSQHAGCRNKTTTYLCASTWFKSLIFYHQGYLRGIMKENQRTSLELKKK</sequence>
<reference evidence="12 13" key="1">
    <citation type="submission" date="2021-03" db="EMBL/GenBank/DDBJ databases">
        <authorList>
            <person name="King G.J."/>
            <person name="Bancroft I."/>
            <person name="Baten A."/>
            <person name="Bloomfield J."/>
            <person name="Borpatragohain P."/>
            <person name="He Z."/>
            <person name="Irish N."/>
            <person name="Irwin J."/>
            <person name="Liu K."/>
            <person name="Mauleon R.P."/>
            <person name="Moore J."/>
            <person name="Morris R."/>
            <person name="Ostergaard L."/>
            <person name="Wang B."/>
            <person name="Wells R."/>
        </authorList>
    </citation>
    <scope>NUCLEOTIDE SEQUENCE [LARGE SCALE GENOMIC DNA]</scope>
    <source>
        <strain evidence="12">R-o-18</strain>
        <tissue evidence="12">Leaf</tissue>
    </source>
</reference>
<name>A0ABQ7MVQ8_BRACM</name>
<keyword evidence="7" id="KW-0949">S-adenosyl-L-methionine</keyword>
<feature type="signal peptide" evidence="11">
    <location>
        <begin position="1"/>
        <end position="20"/>
    </location>
</feature>
<keyword evidence="9 11" id="KW-0732">Signal</keyword>
<evidence type="ECO:0000256" key="4">
    <source>
        <dbReference type="ARBA" id="ARBA00022525"/>
    </source>
</evidence>
<evidence type="ECO:0008006" key="14">
    <source>
        <dbReference type="Google" id="ProtNLM"/>
    </source>
</evidence>
<evidence type="ECO:0000256" key="9">
    <source>
        <dbReference type="ARBA" id="ARBA00022729"/>
    </source>
</evidence>
<comment type="caution">
    <text evidence="12">The sequence shown here is derived from an EMBL/GenBank/DDBJ whole genome shotgun (WGS) entry which is preliminary data.</text>
</comment>
<evidence type="ECO:0000256" key="11">
    <source>
        <dbReference type="SAM" id="SignalP"/>
    </source>
</evidence>
<protein>
    <recommendedName>
        <fullName evidence="14">S-adenosyl-L-methionine-dependent methyltransferases superfamily protein</fullName>
    </recommendedName>
</protein>
<dbReference type="InterPro" id="IPR042086">
    <property type="entry name" value="MeTrfase_capping"/>
</dbReference>
<accession>A0ABQ7MVQ8</accession>
<evidence type="ECO:0000313" key="12">
    <source>
        <dbReference type="EMBL" id="KAG5402780.1"/>
    </source>
</evidence>
<dbReference type="Pfam" id="PF03492">
    <property type="entry name" value="Methyltransf_7"/>
    <property type="match status" value="1"/>
</dbReference>
<evidence type="ECO:0000256" key="1">
    <source>
        <dbReference type="ARBA" id="ARBA00004613"/>
    </source>
</evidence>
<evidence type="ECO:0000256" key="6">
    <source>
        <dbReference type="ARBA" id="ARBA00022679"/>
    </source>
</evidence>
<dbReference type="Gene3D" id="1.10.1200.270">
    <property type="entry name" value="Methyltransferase, alpha-helical capping domain"/>
    <property type="match status" value="1"/>
</dbReference>
<dbReference type="Proteomes" id="UP000823674">
    <property type="component" value="Chromosome A03"/>
</dbReference>
<evidence type="ECO:0000256" key="3">
    <source>
        <dbReference type="ARBA" id="ARBA00022471"/>
    </source>
</evidence>
<gene>
    <name evidence="12" type="primary">A03p001720.1_BraROA</name>
    <name evidence="12" type="ORF">IGI04_008899</name>
</gene>
<keyword evidence="6" id="KW-0808">Transferase</keyword>
<dbReference type="SUPFAM" id="SSF53335">
    <property type="entry name" value="S-adenosyl-L-methionine-dependent methyltransferases"/>
    <property type="match status" value="1"/>
</dbReference>
<dbReference type="Pfam" id="PF05938">
    <property type="entry name" value="Self-incomp_S1"/>
    <property type="match status" value="2"/>
</dbReference>
<keyword evidence="8" id="KW-0479">Metal-binding</keyword>
<dbReference type="InterPro" id="IPR029063">
    <property type="entry name" value="SAM-dependent_MTases_sf"/>
</dbReference>